<dbReference type="Pfam" id="PF12705">
    <property type="entry name" value="PDDEXK_1"/>
    <property type="match status" value="1"/>
</dbReference>
<feature type="domain" description="PD-(D/E)XK endonuclease-like" evidence="1">
    <location>
        <begin position="578"/>
        <end position="788"/>
    </location>
</feature>
<dbReference type="Proteomes" id="UP001565474">
    <property type="component" value="Unassembled WGS sequence"/>
</dbReference>
<evidence type="ECO:0000313" key="2">
    <source>
        <dbReference type="EMBL" id="MEY9467915.1"/>
    </source>
</evidence>
<gene>
    <name evidence="2" type="ORF">ABH992_000314</name>
</gene>
<evidence type="ECO:0000259" key="1">
    <source>
        <dbReference type="Pfam" id="PF12705"/>
    </source>
</evidence>
<keyword evidence="3" id="KW-1185">Reference proteome</keyword>
<sequence>MKRRSLIVEGPLAFRMSRIAAAQHAESGLQIFTLPLLAARLAGGFSRPAQSQDLDPAIRAALEAGGLTELEGICQLPGTTRAIARTLSKVWQADLDLAELAGRSARLAELAEVERRVRANLPAGVLTPRDLRDAAVRHTAHAAATLGSIDIDQLGEIASVWRPLLATLANTVPLVWRNLGTSNASWFPGQIVARARDAPANISLVSCANPRAEAVEALRWMRELIASGRARPDEIAICATATEEWDEHFLVLAADAELPLHFSHGLPVLASREGQACAALADVLLNGLGQDRIRRLFGHAAGRSRALADLPANWSLGLQSGAALFEIDQWRRALDDAVGRRADGGDPRPIVMPVFQLLAKGPEVAAQAGAMLLGKAARALWTEALRRAPAEGLEFSLQDLRLPDGRDPGTSAVWCPASHLAGAPRPWVRLLGMTARSWPRRTAEDPLIPAHILPHAVLDPDPVTEQDRRAFAVITSQAAGSCVLSQSRRNAQGGQLSPSPLIPHGASLQFLKRARIPQHAFSETDRLMARPDEAAASPALAAANLCWGNWRRPLVTAHDGQIRSDHPQIVRAIGDIQSATSLRLMLRDPLAFVWRYALGWRAVPEDDQPLTLDARAYGDLVHELLRRTVDALEPVPGYARASRQEIESALETATETVRAHWPLERSAPPALLWKHTLAAAAELALKALTLDETFQPGTRSWTELAFGQTGEVMTDDLPWRSDANVTIPGTEVRIRGSIDRLDLTDDRRGVCVSDYKTGAEPRRADEIVLGRGAELQRVIYSIAVSQLLPDNPRIIARLVFSRQRRAEALSPARR</sequence>
<proteinExistence type="predicted"/>
<dbReference type="InterPro" id="IPR027417">
    <property type="entry name" value="P-loop_NTPase"/>
</dbReference>
<accession>A0ABV4G9Z2</accession>
<comment type="caution">
    <text evidence="2">The sequence shown here is derived from an EMBL/GenBank/DDBJ whole genome shotgun (WGS) entry which is preliminary data.</text>
</comment>
<dbReference type="SUPFAM" id="SSF52540">
    <property type="entry name" value="P-loop containing nucleoside triphosphate hydrolases"/>
    <property type="match status" value="1"/>
</dbReference>
<reference evidence="2 3" key="1">
    <citation type="submission" date="2024-07" db="EMBL/GenBank/DDBJ databases">
        <title>Genomic Encyclopedia of Type Strains, Phase V (KMG-V): Genome sequencing to study the core and pangenomes of soil and plant-associated prokaryotes.</title>
        <authorList>
            <person name="Whitman W."/>
        </authorList>
    </citation>
    <scope>NUCLEOTIDE SEQUENCE [LARGE SCALE GENOMIC DNA]</scope>
    <source>
        <strain evidence="2 3">USDA 222</strain>
    </source>
</reference>
<dbReference type="InterPro" id="IPR038726">
    <property type="entry name" value="PDDEXK_AddAB-type"/>
</dbReference>
<dbReference type="EMBL" id="JBGBZN010000001">
    <property type="protein sequence ID" value="MEY9467915.1"/>
    <property type="molecule type" value="Genomic_DNA"/>
</dbReference>
<organism evidence="2 3">
    <name type="scientific">Bradyrhizobium yuanmingense</name>
    <dbReference type="NCBI Taxonomy" id="108015"/>
    <lineage>
        <taxon>Bacteria</taxon>
        <taxon>Pseudomonadati</taxon>
        <taxon>Pseudomonadota</taxon>
        <taxon>Alphaproteobacteria</taxon>
        <taxon>Hyphomicrobiales</taxon>
        <taxon>Nitrobacteraceae</taxon>
        <taxon>Bradyrhizobium</taxon>
    </lineage>
</organism>
<dbReference type="Gene3D" id="3.40.50.300">
    <property type="entry name" value="P-loop containing nucleotide triphosphate hydrolases"/>
    <property type="match status" value="1"/>
</dbReference>
<evidence type="ECO:0000313" key="3">
    <source>
        <dbReference type="Proteomes" id="UP001565474"/>
    </source>
</evidence>
<dbReference type="RefSeq" id="WP_370090946.1">
    <property type="nucleotide sequence ID" value="NZ_JBGBZN010000001.1"/>
</dbReference>
<protein>
    <recommendedName>
        <fullName evidence="1">PD-(D/E)XK endonuclease-like domain-containing protein</fullName>
    </recommendedName>
</protein>
<name>A0ABV4G9Z2_9BRAD</name>